<comment type="caution">
    <text evidence="3">The sequence shown here is derived from an EMBL/GenBank/DDBJ whole genome shotgun (WGS) entry which is preliminary data.</text>
</comment>
<organism evidence="3 4">
    <name type="scientific">Lacibacter luteus</name>
    <dbReference type="NCBI Taxonomy" id="2508719"/>
    <lineage>
        <taxon>Bacteria</taxon>
        <taxon>Pseudomonadati</taxon>
        <taxon>Bacteroidota</taxon>
        <taxon>Chitinophagia</taxon>
        <taxon>Chitinophagales</taxon>
        <taxon>Chitinophagaceae</taxon>
        <taxon>Lacibacter</taxon>
    </lineage>
</organism>
<sequence length="316" mass="35106">MNENQYQRKIEPGVEVLILFGLLIACMIVGTVVTIPIWMVMTGKGPLEMAKDMLNPAYVDAVKAMQVVSTIIIFFIPAFVTARIVTKKPFAHLGLKRGVKINRAVLAIVIMLAVLPLVGTLAELNKAIPLTAAAKKFFDNMESQYAEQVKLMATFKTPTDYIAAIFVIALMPAIVEEVFFRGALQSAVTRSIKVPWLAIVITSVIFSVVHFSWYGFIPRVALGMALGYIFYYTGNLWYSIIGHFFNNALMVTVLYYQYLKDKKIDMEVGEAAPWWAGLISLAVLVGLFITLKKLSATKIYPDGLANTNEATNRFNS</sequence>
<feature type="transmembrane region" description="Helical" evidence="1">
    <location>
        <begin position="161"/>
        <end position="184"/>
    </location>
</feature>
<keyword evidence="1" id="KW-1133">Transmembrane helix</keyword>
<feature type="transmembrane region" description="Helical" evidence="1">
    <location>
        <begin position="16"/>
        <end position="41"/>
    </location>
</feature>
<keyword evidence="3" id="KW-0645">Protease</keyword>
<feature type="transmembrane region" description="Helical" evidence="1">
    <location>
        <begin position="271"/>
        <end position="291"/>
    </location>
</feature>
<dbReference type="GO" id="GO:0080120">
    <property type="term" value="P:CAAX-box protein maturation"/>
    <property type="evidence" value="ECO:0007669"/>
    <property type="project" value="UniProtKB-ARBA"/>
</dbReference>
<feature type="transmembrane region" description="Helical" evidence="1">
    <location>
        <begin position="61"/>
        <end position="80"/>
    </location>
</feature>
<evidence type="ECO:0000313" key="3">
    <source>
        <dbReference type="EMBL" id="RXK60405.1"/>
    </source>
</evidence>
<dbReference type="Proteomes" id="UP000290204">
    <property type="component" value="Unassembled WGS sequence"/>
</dbReference>
<keyword evidence="1" id="KW-0812">Transmembrane</keyword>
<keyword evidence="1" id="KW-0472">Membrane</keyword>
<feature type="transmembrane region" description="Helical" evidence="1">
    <location>
        <begin position="196"/>
        <end position="216"/>
    </location>
</feature>
<reference evidence="3 4" key="1">
    <citation type="submission" date="2019-01" db="EMBL/GenBank/DDBJ databases">
        <title>Lacibacter sp. strain TTM-7.</title>
        <authorList>
            <person name="Chen W.-M."/>
        </authorList>
    </citation>
    <scope>NUCLEOTIDE SEQUENCE [LARGE SCALE GENOMIC DNA]</scope>
    <source>
        <strain evidence="3 4">TTM-7</strain>
    </source>
</reference>
<dbReference type="PANTHER" id="PTHR43592">
    <property type="entry name" value="CAAX AMINO TERMINAL PROTEASE"/>
    <property type="match status" value="1"/>
</dbReference>
<evidence type="ECO:0000313" key="4">
    <source>
        <dbReference type="Proteomes" id="UP000290204"/>
    </source>
</evidence>
<keyword evidence="4" id="KW-1185">Reference proteome</keyword>
<feature type="transmembrane region" description="Helical" evidence="1">
    <location>
        <begin position="236"/>
        <end position="259"/>
    </location>
</feature>
<name>A0A4V1M7K6_9BACT</name>
<evidence type="ECO:0000259" key="2">
    <source>
        <dbReference type="Pfam" id="PF02517"/>
    </source>
</evidence>
<evidence type="ECO:0000256" key="1">
    <source>
        <dbReference type="SAM" id="Phobius"/>
    </source>
</evidence>
<dbReference type="OrthoDB" id="1523022at2"/>
<keyword evidence="3" id="KW-0482">Metalloprotease</keyword>
<dbReference type="Pfam" id="PF02517">
    <property type="entry name" value="Rce1-like"/>
    <property type="match status" value="1"/>
</dbReference>
<dbReference type="EMBL" id="SDHW01000002">
    <property type="protein sequence ID" value="RXK60405.1"/>
    <property type="molecule type" value="Genomic_DNA"/>
</dbReference>
<dbReference type="GO" id="GO:0004175">
    <property type="term" value="F:endopeptidase activity"/>
    <property type="evidence" value="ECO:0007669"/>
    <property type="project" value="UniProtKB-ARBA"/>
</dbReference>
<dbReference type="PANTHER" id="PTHR43592:SF15">
    <property type="entry name" value="CAAX AMINO TERMINAL PROTEASE FAMILY PROTEIN"/>
    <property type="match status" value="1"/>
</dbReference>
<keyword evidence="3" id="KW-0378">Hydrolase</keyword>
<dbReference type="InterPro" id="IPR003675">
    <property type="entry name" value="Rce1/LyrA-like_dom"/>
</dbReference>
<proteinExistence type="predicted"/>
<dbReference type="GO" id="GO:0006508">
    <property type="term" value="P:proteolysis"/>
    <property type="evidence" value="ECO:0007669"/>
    <property type="project" value="UniProtKB-KW"/>
</dbReference>
<dbReference type="GO" id="GO:0008237">
    <property type="term" value="F:metallopeptidase activity"/>
    <property type="evidence" value="ECO:0007669"/>
    <property type="project" value="UniProtKB-KW"/>
</dbReference>
<feature type="domain" description="CAAX prenyl protease 2/Lysostaphin resistance protein A-like" evidence="2">
    <location>
        <begin position="161"/>
        <end position="249"/>
    </location>
</feature>
<gene>
    <name evidence="3" type="ORF">ESA94_08005</name>
</gene>
<dbReference type="AlphaFoldDB" id="A0A4V1M7K6"/>
<accession>A0A4V1M7K6</accession>
<protein>
    <submittedName>
        <fullName evidence="3">CPBP family intramembrane metalloprotease</fullName>
    </submittedName>
</protein>
<feature type="transmembrane region" description="Helical" evidence="1">
    <location>
        <begin position="101"/>
        <end position="122"/>
    </location>
</feature>
<dbReference type="RefSeq" id="WP_129130365.1">
    <property type="nucleotide sequence ID" value="NZ_SDHW01000002.1"/>
</dbReference>